<keyword evidence="1" id="KW-1133">Transmembrane helix</keyword>
<gene>
    <name evidence="2" type="ORF">BEI59_07835</name>
</gene>
<keyword evidence="1" id="KW-0812">Transmembrane</keyword>
<organism evidence="2 3">
    <name type="scientific">Eisenbergiella tayi</name>
    <dbReference type="NCBI Taxonomy" id="1432052"/>
    <lineage>
        <taxon>Bacteria</taxon>
        <taxon>Bacillati</taxon>
        <taxon>Bacillota</taxon>
        <taxon>Clostridia</taxon>
        <taxon>Lachnospirales</taxon>
        <taxon>Lachnospiraceae</taxon>
        <taxon>Eisenbergiella</taxon>
    </lineage>
</organism>
<feature type="transmembrane region" description="Helical" evidence="1">
    <location>
        <begin position="23"/>
        <end position="44"/>
    </location>
</feature>
<evidence type="ECO:0000313" key="3">
    <source>
        <dbReference type="Proteomes" id="UP000094271"/>
    </source>
</evidence>
<protein>
    <submittedName>
        <fullName evidence="2">Uncharacterized protein</fullName>
    </submittedName>
</protein>
<accession>A0A1E3UNM6</accession>
<comment type="caution">
    <text evidence="2">The sequence shown here is derived from an EMBL/GenBank/DDBJ whole genome shotgun (WGS) entry which is preliminary data.</text>
</comment>
<evidence type="ECO:0000313" key="2">
    <source>
        <dbReference type="EMBL" id="ODR53582.1"/>
    </source>
</evidence>
<dbReference type="EMBL" id="MEHA01000004">
    <property type="protein sequence ID" value="ODR53582.1"/>
    <property type="molecule type" value="Genomic_DNA"/>
</dbReference>
<reference evidence="2 3" key="1">
    <citation type="submission" date="2016-08" db="EMBL/GenBank/DDBJ databases">
        <authorList>
            <person name="Seilhamer J.J."/>
        </authorList>
    </citation>
    <scope>NUCLEOTIDE SEQUENCE [LARGE SCALE GENOMIC DNA]</scope>
    <source>
        <strain evidence="2 3">NML150140-1</strain>
    </source>
</reference>
<proteinExistence type="predicted"/>
<name>A0A1E3UNM6_9FIRM</name>
<evidence type="ECO:0000256" key="1">
    <source>
        <dbReference type="SAM" id="Phobius"/>
    </source>
</evidence>
<keyword evidence="1" id="KW-0472">Membrane</keyword>
<dbReference type="Proteomes" id="UP000094271">
    <property type="component" value="Unassembled WGS sequence"/>
</dbReference>
<sequence>MQRLWMASDFIARPGMFPFCEHIRSGIFLLILSGYIVIILLSLYNNIYASFKADVLPSHINRKVHENGI</sequence>
<dbReference type="AlphaFoldDB" id="A0A1E3UNM6"/>